<organism evidence="7 8">
    <name type="scientific">Agromyces agglutinans</name>
    <dbReference type="NCBI Taxonomy" id="2662258"/>
    <lineage>
        <taxon>Bacteria</taxon>
        <taxon>Bacillati</taxon>
        <taxon>Actinomycetota</taxon>
        <taxon>Actinomycetes</taxon>
        <taxon>Micrococcales</taxon>
        <taxon>Microbacteriaceae</taxon>
        <taxon>Agromyces</taxon>
    </lineage>
</organism>
<name>A0A6I2F5J3_9MICO</name>
<keyword evidence="5" id="KW-0449">Lipoprotein</keyword>
<dbReference type="Pfam" id="PF01547">
    <property type="entry name" value="SBP_bac_1"/>
    <property type="match status" value="1"/>
</dbReference>
<dbReference type="AlphaFoldDB" id="A0A6I2F5J3"/>
<keyword evidence="2 6" id="KW-0732">Signal</keyword>
<accession>A0A6I2F5J3</accession>
<keyword evidence="3" id="KW-0472">Membrane</keyword>
<dbReference type="RefSeq" id="WP_153684316.1">
    <property type="nucleotide sequence ID" value="NZ_WJIF01000003.1"/>
</dbReference>
<dbReference type="PROSITE" id="PS51257">
    <property type="entry name" value="PROKAR_LIPOPROTEIN"/>
    <property type="match status" value="1"/>
</dbReference>
<reference evidence="7 8" key="1">
    <citation type="submission" date="2019-10" db="EMBL/GenBank/DDBJ databases">
        <authorList>
            <person name="Nie G."/>
            <person name="Ming H."/>
            <person name="Yi B."/>
        </authorList>
    </citation>
    <scope>NUCLEOTIDE SEQUENCE [LARGE SCALE GENOMIC DNA]</scope>
    <source>
        <strain evidence="7 8">CFH 90414</strain>
    </source>
</reference>
<keyword evidence="8" id="KW-1185">Reference proteome</keyword>
<feature type="chain" id="PRO_5038372205" evidence="6">
    <location>
        <begin position="21"/>
        <end position="437"/>
    </location>
</feature>
<evidence type="ECO:0000256" key="1">
    <source>
        <dbReference type="ARBA" id="ARBA00022475"/>
    </source>
</evidence>
<comment type="caution">
    <text evidence="7">The sequence shown here is derived from an EMBL/GenBank/DDBJ whole genome shotgun (WGS) entry which is preliminary data.</text>
</comment>
<dbReference type="EMBL" id="WJIF01000003">
    <property type="protein sequence ID" value="MRG59912.1"/>
    <property type="molecule type" value="Genomic_DNA"/>
</dbReference>
<evidence type="ECO:0000256" key="4">
    <source>
        <dbReference type="ARBA" id="ARBA00023139"/>
    </source>
</evidence>
<dbReference type="PANTHER" id="PTHR43649:SF33">
    <property type="entry name" value="POLYGALACTURONAN_RHAMNOGALACTURONAN-BINDING PROTEIN YTCQ"/>
    <property type="match status" value="1"/>
</dbReference>
<dbReference type="SUPFAM" id="SSF53850">
    <property type="entry name" value="Periplasmic binding protein-like II"/>
    <property type="match status" value="1"/>
</dbReference>
<gene>
    <name evidence="7" type="ORF">GE115_08520</name>
</gene>
<proteinExistence type="predicted"/>
<evidence type="ECO:0000256" key="3">
    <source>
        <dbReference type="ARBA" id="ARBA00023136"/>
    </source>
</evidence>
<evidence type="ECO:0000256" key="6">
    <source>
        <dbReference type="SAM" id="SignalP"/>
    </source>
</evidence>
<evidence type="ECO:0000256" key="5">
    <source>
        <dbReference type="ARBA" id="ARBA00023288"/>
    </source>
</evidence>
<dbReference type="Gene3D" id="3.40.190.10">
    <property type="entry name" value="Periplasmic binding protein-like II"/>
    <property type="match status" value="2"/>
</dbReference>
<dbReference type="Proteomes" id="UP000431080">
    <property type="component" value="Unassembled WGS sequence"/>
</dbReference>
<dbReference type="InterPro" id="IPR006059">
    <property type="entry name" value="SBP"/>
</dbReference>
<keyword evidence="1" id="KW-1003">Cell membrane</keyword>
<feature type="signal peptide" evidence="6">
    <location>
        <begin position="1"/>
        <end position="20"/>
    </location>
</feature>
<keyword evidence="4" id="KW-0564">Palmitate</keyword>
<dbReference type="PANTHER" id="PTHR43649">
    <property type="entry name" value="ARABINOSE-BINDING PROTEIN-RELATED"/>
    <property type="match status" value="1"/>
</dbReference>
<sequence>MAKKAVAGFALLAVAGLALSGCSAGGADDASNTIDGEVKGDITVVTWRTDLVEDGTFDEYEKEFQKLHPDVNIEFEGITDYEGEMKTRLSSTNYGDVIGIPTMQPSQFEQFLEPLGETADFEDTYRFLTTHTYEGTQYGLAIGGNAQGVLYNKRVFEEAGVTELPTSEAEWLAALQKVKDNTDAIPLYTNYKDGWPLSQSFSNLGSITNNPDAGIDMAEDPAPWTEGSDIYAIDSLLYESVAAGLTEEDPLTTNWEQSKVDIATGKIGAMTLGSWAISQMQAAAEDNGASADDIGYMAFPSNLDGTQYSLIGGDYNLGVSKHSTSKAAAWAWIQWLIEDSGFTETQGMISTVTEKPLPDNLSGFTENGVELFEVNPAPAGKESLLSDVSNDSQIDLWGQLYRQKMVDIARGAAEGDKDSYFAELNERWGASVEKLAG</sequence>
<evidence type="ECO:0000256" key="2">
    <source>
        <dbReference type="ARBA" id="ARBA00022729"/>
    </source>
</evidence>
<evidence type="ECO:0000313" key="7">
    <source>
        <dbReference type="EMBL" id="MRG59912.1"/>
    </source>
</evidence>
<protein>
    <submittedName>
        <fullName evidence="7">Extracellular solute-binding protein</fullName>
    </submittedName>
</protein>
<evidence type="ECO:0000313" key="8">
    <source>
        <dbReference type="Proteomes" id="UP000431080"/>
    </source>
</evidence>
<dbReference type="InterPro" id="IPR050490">
    <property type="entry name" value="Bact_solute-bd_prot1"/>
</dbReference>